<dbReference type="InterPro" id="IPR027417">
    <property type="entry name" value="P-loop_NTPase"/>
</dbReference>
<sequence>MKISNYSVMHNQQYILKDLSVEFTPNRLNILMGENGAGKTTLFDSIAGVLHENKRPILDVSVAYKIQNPVFFSNLTVQEIINMFNVIGDDKLETESGRLIKEQCLRKIFHRKLGQLSGGELQLLFDYGTHLLDRDLYLFDEPTAGVSFSNSQLVLQMMQELVDERGKTVVTTLHDFREVNDLKAHIITLKDGKVSFSGTRDQLLTKDTVTNLKQEINPLI</sequence>
<dbReference type="InterPro" id="IPR003439">
    <property type="entry name" value="ABC_transporter-like_ATP-bd"/>
</dbReference>
<proteinExistence type="inferred from homology"/>
<feature type="domain" description="ABC transporter" evidence="3">
    <location>
        <begin position="1"/>
        <end position="216"/>
    </location>
</feature>
<accession>A0ABW1RR60</accession>
<evidence type="ECO:0000256" key="2">
    <source>
        <dbReference type="ARBA" id="ARBA00022448"/>
    </source>
</evidence>
<evidence type="ECO:0000313" key="4">
    <source>
        <dbReference type="EMBL" id="MFC6177925.1"/>
    </source>
</evidence>
<dbReference type="PANTHER" id="PTHR42734:SF17">
    <property type="entry name" value="METAL TRANSPORT SYSTEM ATP-BINDING PROTEIN TM_0124-RELATED"/>
    <property type="match status" value="1"/>
</dbReference>
<evidence type="ECO:0000259" key="3">
    <source>
        <dbReference type="PROSITE" id="PS50893"/>
    </source>
</evidence>
<dbReference type="GO" id="GO:0005524">
    <property type="term" value="F:ATP binding"/>
    <property type="evidence" value="ECO:0007669"/>
    <property type="project" value="UniProtKB-KW"/>
</dbReference>
<comment type="caution">
    <text evidence="4">The sequence shown here is derived from an EMBL/GenBank/DDBJ whole genome shotgun (WGS) entry which is preliminary data.</text>
</comment>
<gene>
    <name evidence="4" type="ORF">ACFQGR_00630</name>
</gene>
<dbReference type="Gene3D" id="3.40.50.300">
    <property type="entry name" value="P-loop containing nucleotide triphosphate hydrolases"/>
    <property type="match status" value="1"/>
</dbReference>
<comment type="similarity">
    <text evidence="1">Belongs to the ABC transporter superfamily.</text>
</comment>
<keyword evidence="4" id="KW-0547">Nucleotide-binding</keyword>
<dbReference type="EMBL" id="JBHSSG010000005">
    <property type="protein sequence ID" value="MFC6177925.1"/>
    <property type="molecule type" value="Genomic_DNA"/>
</dbReference>
<dbReference type="CDD" id="cd00267">
    <property type="entry name" value="ABC_ATPase"/>
    <property type="match status" value="1"/>
</dbReference>
<keyword evidence="2" id="KW-0813">Transport</keyword>
<reference evidence="5" key="1">
    <citation type="journal article" date="2019" name="Int. J. Syst. Evol. Microbiol.">
        <title>The Global Catalogue of Microorganisms (GCM) 10K type strain sequencing project: providing services to taxonomists for standard genome sequencing and annotation.</title>
        <authorList>
            <consortium name="The Broad Institute Genomics Platform"/>
            <consortium name="The Broad Institute Genome Sequencing Center for Infectious Disease"/>
            <person name="Wu L."/>
            <person name="Ma J."/>
        </authorList>
    </citation>
    <scope>NUCLEOTIDE SEQUENCE [LARGE SCALE GENOMIC DNA]</scope>
    <source>
        <strain evidence="5">CCM 8924</strain>
    </source>
</reference>
<name>A0ABW1RR60_9LACO</name>
<dbReference type="PANTHER" id="PTHR42734">
    <property type="entry name" value="METAL TRANSPORT SYSTEM ATP-BINDING PROTEIN TM_0124-RELATED"/>
    <property type="match status" value="1"/>
</dbReference>
<evidence type="ECO:0000256" key="1">
    <source>
        <dbReference type="ARBA" id="ARBA00005417"/>
    </source>
</evidence>
<organism evidence="4 5">
    <name type="scientific">Weissella sagaensis</name>
    <dbReference type="NCBI Taxonomy" id="2559928"/>
    <lineage>
        <taxon>Bacteria</taxon>
        <taxon>Bacillati</taxon>
        <taxon>Bacillota</taxon>
        <taxon>Bacilli</taxon>
        <taxon>Lactobacillales</taxon>
        <taxon>Lactobacillaceae</taxon>
        <taxon>Weissella</taxon>
    </lineage>
</organism>
<dbReference type="PROSITE" id="PS50893">
    <property type="entry name" value="ABC_TRANSPORTER_2"/>
    <property type="match status" value="1"/>
</dbReference>
<keyword evidence="5" id="KW-1185">Reference proteome</keyword>
<dbReference type="RefSeq" id="WP_052348465.1">
    <property type="nucleotide sequence ID" value="NZ_BJDT01000010.1"/>
</dbReference>
<protein>
    <submittedName>
        <fullName evidence="4">ATP-binding cassette domain-containing protein</fullName>
    </submittedName>
</protein>
<evidence type="ECO:0000313" key="5">
    <source>
        <dbReference type="Proteomes" id="UP001596158"/>
    </source>
</evidence>
<keyword evidence="4" id="KW-0067">ATP-binding</keyword>
<dbReference type="InterPro" id="IPR050153">
    <property type="entry name" value="Metal_Ion_Import_ABC"/>
</dbReference>
<dbReference type="SUPFAM" id="SSF52540">
    <property type="entry name" value="P-loop containing nucleoside triphosphate hydrolases"/>
    <property type="match status" value="1"/>
</dbReference>
<dbReference type="Proteomes" id="UP001596158">
    <property type="component" value="Unassembled WGS sequence"/>
</dbReference>
<dbReference type="Pfam" id="PF00005">
    <property type="entry name" value="ABC_tran"/>
    <property type="match status" value="1"/>
</dbReference>